<dbReference type="EMBL" id="JACXZA010000005">
    <property type="protein sequence ID" value="MBD3921009.1"/>
    <property type="molecule type" value="Genomic_DNA"/>
</dbReference>
<evidence type="ECO:0000256" key="1">
    <source>
        <dbReference type="ARBA" id="ARBA00022723"/>
    </source>
</evidence>
<evidence type="ECO:0000313" key="4">
    <source>
        <dbReference type="EMBL" id="MBD3921009.1"/>
    </source>
</evidence>
<evidence type="ECO:0000259" key="3">
    <source>
        <dbReference type="Pfam" id="PF21818"/>
    </source>
</evidence>
<dbReference type="InterPro" id="IPR053537">
    <property type="entry name" value="DNA-guanine_TGase"/>
</dbReference>
<proteinExistence type="predicted"/>
<evidence type="ECO:0000259" key="2">
    <source>
        <dbReference type="Pfam" id="PF01702"/>
    </source>
</evidence>
<protein>
    <submittedName>
        <fullName evidence="4">Queuine/other tRNA-ribosyltransferase</fullName>
    </submittedName>
</protein>
<feature type="domain" description="DUF6884" evidence="3">
    <location>
        <begin position="43"/>
        <end position="147"/>
    </location>
</feature>
<keyword evidence="5" id="KW-1185">Reference proteome</keyword>
<organism evidence="4 5">
    <name type="scientific">Paenibacillus terricola</name>
    <dbReference type="NCBI Taxonomy" id="2763503"/>
    <lineage>
        <taxon>Bacteria</taxon>
        <taxon>Bacillati</taxon>
        <taxon>Bacillota</taxon>
        <taxon>Bacilli</taxon>
        <taxon>Bacillales</taxon>
        <taxon>Paenibacillaceae</taxon>
        <taxon>Paenibacillus</taxon>
    </lineage>
</organism>
<dbReference type="Pfam" id="PF21818">
    <property type="entry name" value="DUF6884"/>
    <property type="match status" value="1"/>
</dbReference>
<reference evidence="4 5" key="1">
    <citation type="submission" date="2020-09" db="EMBL/GenBank/DDBJ databases">
        <title>Paenibacillus sp. strain PR3 16S rRNA gene Genome sequencing and assembly.</title>
        <authorList>
            <person name="Kim J."/>
        </authorList>
    </citation>
    <scope>NUCLEOTIDE SEQUENCE [LARGE SCALE GENOMIC DNA]</scope>
    <source>
        <strain evidence="4 5">PR3</strain>
    </source>
</reference>
<gene>
    <name evidence="4" type="ORF">H8B09_19745</name>
</gene>
<dbReference type="NCBIfam" id="NF041059">
    <property type="entry name" value="DpdA"/>
    <property type="match status" value="1"/>
</dbReference>
<dbReference type="RefSeq" id="WP_191205315.1">
    <property type="nucleotide sequence ID" value="NZ_JACXZA010000005.1"/>
</dbReference>
<keyword evidence="1" id="KW-0479">Metal-binding</keyword>
<dbReference type="InterPro" id="IPR036511">
    <property type="entry name" value="TGT-like_sf"/>
</dbReference>
<dbReference type="Gene3D" id="3.20.20.105">
    <property type="entry name" value="Queuine tRNA-ribosyltransferase-like"/>
    <property type="match status" value="1"/>
</dbReference>
<dbReference type="InterPro" id="IPR049251">
    <property type="entry name" value="DUF6884"/>
</dbReference>
<dbReference type="InterPro" id="IPR002616">
    <property type="entry name" value="tRNA_ribo_trans-like"/>
</dbReference>
<dbReference type="PANTHER" id="PTHR43468">
    <property type="match status" value="1"/>
</dbReference>
<dbReference type="PANTHER" id="PTHR43468:SF1">
    <property type="entry name" value="TRNA-GUANOSINE(34) QUEUINE TRANSGLYCOSYLASE"/>
    <property type="match status" value="1"/>
</dbReference>
<comment type="caution">
    <text evidence="4">The sequence shown here is derived from an EMBL/GenBank/DDBJ whole genome shotgun (WGS) entry which is preliminary data.</text>
</comment>
<name>A0ABR8MYI4_9BACL</name>
<sequence length="682" mass="79321">MKTRIMVVTSCTGEKKYKPENQLVFEDFQDKNRLKQREAELIDYRMPAGEMYTGSQHLALMSGINEYRQNGGEIDLFIVSAGYGLLSENDQIVPYEVTFNTMDPSSIKKWARQQLITQHLQEKVKEYDLIFFLLGDRYLQSIELPLEIEPHQRAIFFAGGSSKARILNWDQYHVLAIGEQEAKRFRFGLIGIKGFLFSQMLRYIELHDREASLNELLNAPENVREYILNSLNKKTKQLELFDESKPTTEEGNQLLQFYSELYPVPPELIAKNCIAAPMFFMPENDDRVDPHYDFMSDMSDKNRNPLINDVYSHELHGSPQYDGLLVSKVNIDGATQQKRVLLKELGMHDFYRLPKDYPIMGDCGAFSYISQEMPPYTTEEILEYYHELGFDYGVSIDHLVVGAFQRDESIRNQRYELTLSMAEEFLKLYNENKETKGYKFHPIGIVQGWDPGSFRNAVQHLINLGYDYIALGGLAREQSDRIYEILKEISPIIPNTNFRMHLFGVARDMRTMRSFHKLGVTSFDSSSPLRRAWLGTGHNYHAITGKHYTAIRIPEAKETAGRVKKLIAEGTGSLEFAEYKRLEQEALQALRKFSRGELQLSEAISAILEYDMILGENREVHEDLYRELLEERPWEQCQCPICKEIGIDVVVFRGNNRNRRRGFHNTHVYYSQIKELKKEWKQ</sequence>
<dbReference type="Proteomes" id="UP000609346">
    <property type="component" value="Unassembled WGS sequence"/>
</dbReference>
<evidence type="ECO:0000313" key="5">
    <source>
        <dbReference type="Proteomes" id="UP000609346"/>
    </source>
</evidence>
<feature type="domain" description="tRNA-guanine(15) transglycosylase-like" evidence="2">
    <location>
        <begin position="337"/>
        <end position="678"/>
    </location>
</feature>
<accession>A0ABR8MYI4</accession>
<dbReference type="Pfam" id="PF01702">
    <property type="entry name" value="TGT"/>
    <property type="match status" value="1"/>
</dbReference>
<dbReference type="SUPFAM" id="SSF51713">
    <property type="entry name" value="tRNA-guanine transglycosylase"/>
    <property type="match status" value="1"/>
</dbReference>